<accession>A0A955L198</accession>
<proteinExistence type="predicted"/>
<evidence type="ECO:0000313" key="1">
    <source>
        <dbReference type="EMBL" id="MCA9381139.1"/>
    </source>
</evidence>
<dbReference type="AlphaFoldDB" id="A0A955L198"/>
<gene>
    <name evidence="1" type="ORF">KC678_02650</name>
</gene>
<dbReference type="EMBL" id="JAGQLJ010000051">
    <property type="protein sequence ID" value="MCA9381139.1"/>
    <property type="molecule type" value="Genomic_DNA"/>
</dbReference>
<reference evidence="1" key="2">
    <citation type="journal article" date="2021" name="Microbiome">
        <title>Successional dynamics and alternative stable states in a saline activated sludge microbial community over 9 years.</title>
        <authorList>
            <person name="Wang Y."/>
            <person name="Ye J."/>
            <person name="Ju F."/>
            <person name="Liu L."/>
            <person name="Boyd J.A."/>
            <person name="Deng Y."/>
            <person name="Parks D.H."/>
            <person name="Jiang X."/>
            <person name="Yin X."/>
            <person name="Woodcroft B.J."/>
            <person name="Tyson G.W."/>
            <person name="Hugenholtz P."/>
            <person name="Polz M.F."/>
            <person name="Zhang T."/>
        </authorList>
    </citation>
    <scope>NUCLEOTIDE SEQUENCE</scope>
    <source>
        <strain evidence="1">HKST-UBA13</strain>
    </source>
</reference>
<dbReference type="Proteomes" id="UP000775877">
    <property type="component" value="Unassembled WGS sequence"/>
</dbReference>
<organism evidence="1 2">
    <name type="scientific">Candidatus Dojkabacteria bacterium</name>
    <dbReference type="NCBI Taxonomy" id="2099670"/>
    <lineage>
        <taxon>Bacteria</taxon>
        <taxon>Candidatus Dojkabacteria</taxon>
    </lineage>
</organism>
<sequence>MTDTQTDEMPLDDSYDYLDATYRPNFRECITRYRQSPYYSEEMFSIGYNVSQASSARKISLSHPAMMKILDDVAQGYSINKVATLSGISKGQAESAIRSMNTMIQVVLTEEQLLELGVVPIKVRHIHNKRVHVFACKQLKHYIEVNKITPPYYENFLKLFSSGKSPEEIIYEAIRQSKMPIPFDSGIISVSSKQFITNWRDQLLHGSSHTTGEQLAMMVNIINFLSAPDFFTSLQIKLQKLTNIHLPIDSLLEDLRAFSKKIHIYDVILAKVFPNYVRLPYVYVQEDPLTEMSTLSASNNKLPLVLYVIAVNRLNAYEYSDLIQMIADESNQSYEYVKSQFRLGKHLIEKLTMYDWFIEQGFRGLDFLDHSFKSSIKLQMDSLVKVIRHELADINILKLDES</sequence>
<comment type="caution">
    <text evidence="1">The sequence shown here is derived from an EMBL/GenBank/DDBJ whole genome shotgun (WGS) entry which is preliminary data.</text>
</comment>
<evidence type="ECO:0000313" key="2">
    <source>
        <dbReference type="Proteomes" id="UP000775877"/>
    </source>
</evidence>
<protein>
    <submittedName>
        <fullName evidence="1">Uncharacterized protein</fullName>
    </submittedName>
</protein>
<reference evidence="1" key="1">
    <citation type="submission" date="2020-04" db="EMBL/GenBank/DDBJ databases">
        <authorList>
            <person name="Zhang T."/>
        </authorList>
    </citation>
    <scope>NUCLEOTIDE SEQUENCE</scope>
    <source>
        <strain evidence="1">HKST-UBA13</strain>
    </source>
</reference>
<name>A0A955L198_9BACT</name>